<dbReference type="InterPro" id="IPR052729">
    <property type="entry name" value="Acyl/Acetyltrans_Enzymes"/>
</dbReference>
<dbReference type="OrthoDB" id="20916at2"/>
<accession>A0A518B0K1</accession>
<evidence type="ECO:0000313" key="3">
    <source>
        <dbReference type="Proteomes" id="UP000317093"/>
    </source>
</evidence>
<dbReference type="Pfam" id="PF00583">
    <property type="entry name" value="Acetyltransf_1"/>
    <property type="match status" value="1"/>
</dbReference>
<dbReference type="AlphaFoldDB" id="A0A518B0K1"/>
<dbReference type="Gene3D" id="3.40.630.30">
    <property type="match status" value="1"/>
</dbReference>
<keyword evidence="3" id="KW-1185">Reference proteome</keyword>
<protein>
    <recommendedName>
        <fullName evidence="1">N-acetyltransferase domain-containing protein</fullName>
    </recommendedName>
</protein>
<dbReference type="InterPro" id="IPR016181">
    <property type="entry name" value="Acyl_CoA_acyltransferase"/>
</dbReference>
<dbReference type="InterPro" id="IPR000182">
    <property type="entry name" value="GNAT_dom"/>
</dbReference>
<dbReference type="GO" id="GO:0016747">
    <property type="term" value="F:acyltransferase activity, transferring groups other than amino-acyl groups"/>
    <property type="evidence" value="ECO:0007669"/>
    <property type="project" value="InterPro"/>
</dbReference>
<reference evidence="2 3" key="1">
    <citation type="submission" date="2019-02" db="EMBL/GenBank/DDBJ databases">
        <title>Deep-cultivation of Planctomycetes and their phenomic and genomic characterization uncovers novel biology.</title>
        <authorList>
            <person name="Wiegand S."/>
            <person name="Jogler M."/>
            <person name="Boedeker C."/>
            <person name="Pinto D."/>
            <person name="Vollmers J."/>
            <person name="Rivas-Marin E."/>
            <person name="Kohn T."/>
            <person name="Peeters S.H."/>
            <person name="Heuer A."/>
            <person name="Rast P."/>
            <person name="Oberbeckmann S."/>
            <person name="Bunk B."/>
            <person name="Jeske O."/>
            <person name="Meyerdierks A."/>
            <person name="Storesund J.E."/>
            <person name="Kallscheuer N."/>
            <person name="Luecker S."/>
            <person name="Lage O.M."/>
            <person name="Pohl T."/>
            <person name="Merkel B.J."/>
            <person name="Hornburger P."/>
            <person name="Mueller R.-W."/>
            <person name="Bruemmer F."/>
            <person name="Labrenz M."/>
            <person name="Spormann A.M."/>
            <person name="Op den Camp H."/>
            <person name="Overmann J."/>
            <person name="Amann R."/>
            <person name="Jetten M.S.M."/>
            <person name="Mascher T."/>
            <person name="Medema M.H."/>
            <person name="Devos D.P."/>
            <person name="Kaster A.-K."/>
            <person name="Ovreas L."/>
            <person name="Rohde M."/>
            <person name="Galperin M.Y."/>
            <person name="Jogler C."/>
        </authorList>
    </citation>
    <scope>NUCLEOTIDE SEQUENCE [LARGE SCALE GENOMIC DNA]</scope>
    <source>
        <strain evidence="2 3">Pan216</strain>
    </source>
</reference>
<feature type="domain" description="N-acetyltransferase" evidence="1">
    <location>
        <begin position="7"/>
        <end position="157"/>
    </location>
</feature>
<evidence type="ECO:0000313" key="2">
    <source>
        <dbReference type="EMBL" id="QDU60501.1"/>
    </source>
</evidence>
<dbReference type="Pfam" id="PF18014">
    <property type="entry name" value="Acetyltransf_18"/>
    <property type="match status" value="1"/>
</dbReference>
<name>A0A518B0K1_9BACT</name>
<organism evidence="2 3">
    <name type="scientific">Kolteria novifilia</name>
    <dbReference type="NCBI Taxonomy" id="2527975"/>
    <lineage>
        <taxon>Bacteria</taxon>
        <taxon>Pseudomonadati</taxon>
        <taxon>Planctomycetota</taxon>
        <taxon>Planctomycetia</taxon>
        <taxon>Kolteriales</taxon>
        <taxon>Kolteriaceae</taxon>
        <taxon>Kolteria</taxon>
    </lineage>
</organism>
<dbReference type="SUPFAM" id="SSF55729">
    <property type="entry name" value="Acyl-CoA N-acyltransferases (Nat)"/>
    <property type="match status" value="1"/>
</dbReference>
<dbReference type="CDD" id="cd04301">
    <property type="entry name" value="NAT_SF"/>
    <property type="match status" value="1"/>
</dbReference>
<dbReference type="InterPro" id="IPR041496">
    <property type="entry name" value="YitH/HolE_GNAT"/>
</dbReference>
<dbReference type="Proteomes" id="UP000317093">
    <property type="component" value="Chromosome"/>
</dbReference>
<dbReference type="PANTHER" id="PTHR47237">
    <property type="entry name" value="SLL0310 PROTEIN"/>
    <property type="match status" value="1"/>
</dbReference>
<gene>
    <name evidence="2" type="ORF">Pan216_13420</name>
</gene>
<dbReference type="KEGG" id="knv:Pan216_13420"/>
<evidence type="ECO:0000259" key="1">
    <source>
        <dbReference type="PROSITE" id="PS51186"/>
    </source>
</evidence>
<dbReference type="PANTHER" id="PTHR47237:SF1">
    <property type="entry name" value="SLL0310 PROTEIN"/>
    <property type="match status" value="1"/>
</dbReference>
<sequence>MPLAADFHIRTMNRDDVDVALEWAAAEGWNPGLDDARSFWAADPSGFFVAESKGEPIAAVSAVAYDAQFGFVGLYIVRPDFRNRWIGPKLADVALAYLGDRIIGCDGVVEQVESYRKLWNFELITQNIRFEGTGGGTRPGEVVDLADVPFEEVMRYDRLCFPAERSAFLERWIDRPKGGAVGVPRDGQLAGYGVIRACRQGWKIGPLFADDASIAESLLESLLSTIPGELYYWDIAGLNAEAKAMAAARQLTKVFETARMYKNGRPQVDDAKVFGVTTFELG</sequence>
<dbReference type="EMBL" id="CP036279">
    <property type="protein sequence ID" value="QDU60501.1"/>
    <property type="molecule type" value="Genomic_DNA"/>
</dbReference>
<proteinExistence type="predicted"/>
<dbReference type="PROSITE" id="PS51186">
    <property type="entry name" value="GNAT"/>
    <property type="match status" value="1"/>
</dbReference>
<dbReference type="Gene3D" id="3.40.630.90">
    <property type="match status" value="1"/>
</dbReference>
<dbReference type="RefSeq" id="WP_145256438.1">
    <property type="nucleotide sequence ID" value="NZ_CP036279.1"/>
</dbReference>